<feature type="compositionally biased region" description="Basic residues" evidence="7">
    <location>
        <begin position="532"/>
        <end position="542"/>
    </location>
</feature>
<dbReference type="PROSITE" id="PS50217">
    <property type="entry name" value="BZIP"/>
    <property type="match status" value="1"/>
</dbReference>
<accession>A0A9P7B6L2</accession>
<dbReference type="EMBL" id="PUHQ01000039">
    <property type="protein sequence ID" value="KAG0660919.1"/>
    <property type="molecule type" value="Genomic_DNA"/>
</dbReference>
<dbReference type="InterPro" id="IPR046347">
    <property type="entry name" value="bZIP_sf"/>
</dbReference>
<dbReference type="GO" id="GO:0000981">
    <property type="term" value="F:DNA-binding transcription factor activity, RNA polymerase II-specific"/>
    <property type="evidence" value="ECO:0007669"/>
    <property type="project" value="TreeGrafter"/>
</dbReference>
<keyword evidence="6" id="KW-0175">Coiled coil</keyword>
<dbReference type="GO" id="GO:0005634">
    <property type="term" value="C:nucleus"/>
    <property type="evidence" value="ECO:0007669"/>
    <property type="project" value="TreeGrafter"/>
</dbReference>
<evidence type="ECO:0000256" key="4">
    <source>
        <dbReference type="ARBA" id="ARBA00023163"/>
    </source>
</evidence>
<dbReference type="GO" id="GO:0016020">
    <property type="term" value="C:membrane"/>
    <property type="evidence" value="ECO:0007669"/>
    <property type="project" value="UniProtKB-SubCell"/>
</dbReference>
<feature type="compositionally biased region" description="Low complexity" evidence="7">
    <location>
        <begin position="362"/>
        <end position="371"/>
    </location>
</feature>
<dbReference type="PROSITE" id="PS00036">
    <property type="entry name" value="BZIP_BASIC"/>
    <property type="match status" value="1"/>
</dbReference>
<dbReference type="PANTHER" id="PTHR46164:SF3">
    <property type="entry name" value="ATF6, ISOFORM C"/>
    <property type="match status" value="1"/>
</dbReference>
<dbReference type="CDD" id="cd12193">
    <property type="entry name" value="bZIP_GCN4"/>
    <property type="match status" value="1"/>
</dbReference>
<dbReference type="Gene3D" id="1.20.5.170">
    <property type="match status" value="1"/>
</dbReference>
<keyword evidence="4" id="KW-0804">Transcription</keyword>
<gene>
    <name evidence="9" type="ORF">C6P46_004192</name>
</gene>
<dbReference type="GO" id="GO:0030968">
    <property type="term" value="P:endoplasmic reticulum unfolded protein response"/>
    <property type="evidence" value="ECO:0007669"/>
    <property type="project" value="TreeGrafter"/>
</dbReference>
<protein>
    <recommendedName>
        <fullName evidence="8">BZIP domain-containing protein</fullName>
    </recommendedName>
</protein>
<evidence type="ECO:0000256" key="1">
    <source>
        <dbReference type="ARBA" id="ARBA00004167"/>
    </source>
</evidence>
<dbReference type="SMART" id="SM00338">
    <property type="entry name" value="BRLZ"/>
    <property type="match status" value="1"/>
</dbReference>
<feature type="compositionally biased region" description="Basic and acidic residues" evidence="7">
    <location>
        <begin position="445"/>
        <end position="456"/>
    </location>
</feature>
<evidence type="ECO:0000259" key="8">
    <source>
        <dbReference type="PROSITE" id="PS50217"/>
    </source>
</evidence>
<dbReference type="InterPro" id="IPR051882">
    <property type="entry name" value="ATF_bZIP_TF"/>
</dbReference>
<evidence type="ECO:0000256" key="7">
    <source>
        <dbReference type="SAM" id="MobiDB-lite"/>
    </source>
</evidence>
<reference evidence="9 10" key="1">
    <citation type="submission" date="2020-11" db="EMBL/GenBank/DDBJ databases">
        <title>Kefir isolates.</title>
        <authorList>
            <person name="Marcisauskas S."/>
            <person name="Kim Y."/>
            <person name="Blasche S."/>
        </authorList>
    </citation>
    <scope>NUCLEOTIDE SEQUENCE [LARGE SCALE GENOMIC DNA]</scope>
    <source>
        <strain evidence="9 10">KR</strain>
    </source>
</reference>
<comment type="caution">
    <text evidence="9">The sequence shown here is derived from an EMBL/GenBank/DDBJ whole genome shotgun (WGS) entry which is preliminary data.</text>
</comment>
<dbReference type="SUPFAM" id="SSF57959">
    <property type="entry name" value="Leucine zipper domain"/>
    <property type="match status" value="1"/>
</dbReference>
<comment type="subcellular location">
    <subcellularLocation>
        <location evidence="1">Membrane</location>
        <topology evidence="1">Single-pass membrane protein</topology>
    </subcellularLocation>
</comment>
<evidence type="ECO:0000313" key="9">
    <source>
        <dbReference type="EMBL" id="KAG0660919.1"/>
    </source>
</evidence>
<evidence type="ECO:0000256" key="2">
    <source>
        <dbReference type="ARBA" id="ARBA00023015"/>
    </source>
</evidence>
<keyword evidence="10" id="KW-1185">Reference proteome</keyword>
<feature type="compositionally biased region" description="Basic and acidic residues" evidence="7">
    <location>
        <begin position="521"/>
        <end position="531"/>
    </location>
</feature>
<proteinExistence type="predicted"/>
<feature type="region of interest" description="Disordered" evidence="7">
    <location>
        <begin position="521"/>
        <end position="542"/>
    </location>
</feature>
<feature type="region of interest" description="Disordered" evidence="7">
    <location>
        <begin position="348"/>
        <end position="422"/>
    </location>
</feature>
<evidence type="ECO:0000256" key="6">
    <source>
        <dbReference type="SAM" id="Coils"/>
    </source>
</evidence>
<dbReference type="GO" id="GO:0000978">
    <property type="term" value="F:RNA polymerase II cis-regulatory region sequence-specific DNA binding"/>
    <property type="evidence" value="ECO:0007669"/>
    <property type="project" value="TreeGrafter"/>
</dbReference>
<dbReference type="InterPro" id="IPR004827">
    <property type="entry name" value="bZIP"/>
</dbReference>
<keyword evidence="3" id="KW-0238">DNA-binding</keyword>
<dbReference type="Proteomes" id="UP000777482">
    <property type="component" value="Unassembled WGS sequence"/>
</dbReference>
<feature type="coiled-coil region" evidence="6">
    <location>
        <begin position="476"/>
        <end position="503"/>
    </location>
</feature>
<evidence type="ECO:0000256" key="3">
    <source>
        <dbReference type="ARBA" id="ARBA00023125"/>
    </source>
</evidence>
<feature type="compositionally biased region" description="Low complexity" evidence="7">
    <location>
        <begin position="379"/>
        <end position="392"/>
    </location>
</feature>
<dbReference type="PANTHER" id="PTHR46164">
    <property type="entry name" value="ATF6, ISOFORM C"/>
    <property type="match status" value="1"/>
</dbReference>
<keyword evidence="2" id="KW-0805">Transcription regulation</keyword>
<dbReference type="AlphaFoldDB" id="A0A9P7B6L2"/>
<evidence type="ECO:0000313" key="10">
    <source>
        <dbReference type="Proteomes" id="UP000777482"/>
    </source>
</evidence>
<organism evidence="9 10">
    <name type="scientific">Rhodotorula mucilaginosa</name>
    <name type="common">Yeast</name>
    <name type="synonym">Rhodotorula rubra</name>
    <dbReference type="NCBI Taxonomy" id="5537"/>
    <lineage>
        <taxon>Eukaryota</taxon>
        <taxon>Fungi</taxon>
        <taxon>Dikarya</taxon>
        <taxon>Basidiomycota</taxon>
        <taxon>Pucciniomycotina</taxon>
        <taxon>Microbotryomycetes</taxon>
        <taxon>Sporidiobolales</taxon>
        <taxon>Sporidiobolaceae</taxon>
        <taxon>Rhodotorula</taxon>
    </lineage>
</organism>
<feature type="domain" description="BZIP" evidence="8">
    <location>
        <begin position="451"/>
        <end position="507"/>
    </location>
</feature>
<sequence>MVLTRLSSARSANTSLASSAPLRPSHHYAAALPSVPAAQSDTYTAHMALNNSNPLARPSSPLFGAAYPSLPLLSARDEAALVTDRKPVDAADSVVFHDYFAHYGALGPDNHVSQLEGYLIPSDSAATIKAAGHAEPNSAPPLIPFGTASSATSSSASTPSLPAGYYAQPQARALAFDQELASPLFDGDDYYSPYLNDVLPAVLPGSNGAPTSWDIHEHHNSGIMNEWSPVLSDVSPAMTVSGDFGVDSSASPSPYVQDHLALFGDLSVTGPTTGPRQALVTAPLYSPVISPTEMADLDISPSAMLPPPLPLISSVLPGPGADKPSAEAVSCAPEPPITVEVVAPATPPAEVDDDYADPDFVPSAPARPTRSAARRRRSSSSTSRPAMRTSASPAPTGTGPLRITDLSAPVQDRKYQVESRTSAKPIPKNLALRRAKKLARGESVSSEREAVDEASKRRMANTLAARESRKRKAEYLTGLEEQVAVQAEEIELLKAENAQLLERLSSLGGASERVKIEVDEQVRDDEALHDTRAHKKRRAGYA</sequence>
<keyword evidence="5" id="KW-0539">Nucleus</keyword>
<name>A0A9P7B6L2_RHOMI</name>
<feature type="region of interest" description="Disordered" evidence="7">
    <location>
        <begin position="439"/>
        <end position="469"/>
    </location>
</feature>
<dbReference type="OrthoDB" id="2537388at2759"/>
<evidence type="ECO:0000256" key="5">
    <source>
        <dbReference type="ARBA" id="ARBA00023242"/>
    </source>
</evidence>